<dbReference type="GO" id="GO:0042025">
    <property type="term" value="C:host cell nucleus"/>
    <property type="evidence" value="ECO:0007669"/>
    <property type="project" value="UniProtKB-SubCell"/>
</dbReference>
<evidence type="ECO:0000256" key="1">
    <source>
        <dbReference type="ARBA" id="ARBA00004147"/>
    </source>
</evidence>
<dbReference type="EMBL" id="KX871230">
    <property type="protein sequence ID" value="APC26055.1"/>
    <property type="molecule type" value="Genomic_DNA"/>
</dbReference>
<evidence type="ECO:0000256" key="8">
    <source>
        <dbReference type="ARBA" id="ARBA00030428"/>
    </source>
</evidence>
<dbReference type="RefSeq" id="YP_009325333.1">
    <property type="nucleotide sequence ID" value="NC_031948.1"/>
</dbReference>
<feature type="region of interest" description="Disordered" evidence="12">
    <location>
        <begin position="1"/>
        <end position="48"/>
    </location>
</feature>
<name>A0A1J0FAP6_9ADEN</name>
<keyword evidence="5" id="KW-0244">Early protein</keyword>
<accession>A0A1J0FAP6</accession>
<evidence type="ECO:0000256" key="2">
    <source>
        <dbReference type="ARBA" id="ARBA00004192"/>
    </source>
</evidence>
<comment type="subunit">
    <text evidence="11">Interacts with host PML-4 and PML-5; this interaction promotes efficient subnuclear targeting of E1B-55K to PML nuclear bodies. Interacts with E4-ORF3 protein. Interacts with E4-ORF6 protein.</text>
</comment>
<comment type="function">
    <text evidence="10">Plays a major role to prevent cellular inhibition of viral genome replication. Assembles an SCF-like E3 ubiquitin ligase complex based on the cellular proteins ELOB, ELOC, CUL5 and RBX1, in cooperation with viral E4orf6. This viral RING-type ligase ubiquitinates cellular substrates and targets them to proteasomal degradation: TP53/p53, LIG4, MRE11-RAD50-NBS1 (MRN) complex, ITGA3, DAXX and BLM. E1B-55K probably acts as the substrate-specific adapter of the SCF-like E3 ubiquitin ligase complex. Degradation of host TP53/p53 activity is essential for preventing E1A-induced TP53 accumulation that would otherwise lead to cell apoptosis and growth arrest. E1B-55K also inactivates TP53 transcription-factor activity by binding its transactivation domain. E1B-55K also functions as a SUMO1 E3 ligase for TP53 which causes the latter to be sequestered in promyelocytic leukemia (PML) nuclear bodies thereby contributing to maximal inhibition of TP53 function.</text>
</comment>
<dbReference type="GO" id="GO:0030430">
    <property type="term" value="C:host cell cytoplasm"/>
    <property type="evidence" value="ECO:0007669"/>
    <property type="project" value="UniProtKB-SubCell"/>
</dbReference>
<comment type="subcellular location">
    <subcellularLocation>
        <location evidence="2">Host cytoplasm</location>
    </subcellularLocation>
    <subcellularLocation>
        <location evidence="1">Host nucleus</location>
    </subcellularLocation>
</comment>
<dbReference type="Proteomes" id="UP000204594">
    <property type="component" value="Segment"/>
</dbReference>
<evidence type="ECO:0000256" key="5">
    <source>
        <dbReference type="ARBA" id="ARBA00022518"/>
    </source>
</evidence>
<keyword evidence="7" id="KW-0945">Host-virus interaction</keyword>
<dbReference type="GO" id="GO:0052150">
    <property type="term" value="P:symbiont-mediated perturbation of host apoptosis"/>
    <property type="evidence" value="ECO:0007669"/>
    <property type="project" value="UniProtKB-KW"/>
</dbReference>
<evidence type="ECO:0000256" key="7">
    <source>
        <dbReference type="ARBA" id="ARBA00023323"/>
    </source>
</evidence>
<dbReference type="SUPFAM" id="SSF51126">
    <property type="entry name" value="Pectin lyase-like"/>
    <property type="match status" value="1"/>
</dbReference>
<feature type="compositionally biased region" description="Gly residues" evidence="12">
    <location>
        <begin position="15"/>
        <end position="28"/>
    </location>
</feature>
<organism evidence="13 14">
    <name type="scientific">Bat mastadenovirus G</name>
    <dbReference type="NCBI Taxonomy" id="2015376"/>
    <lineage>
        <taxon>Viruses</taxon>
        <taxon>Varidnaviria</taxon>
        <taxon>Bamfordvirae</taxon>
        <taxon>Preplasmiviricota</taxon>
        <taxon>Polisuviricotina</taxon>
        <taxon>Pharingeaviricetes</taxon>
        <taxon>Rowavirales</taxon>
        <taxon>Adenoviridae</taxon>
        <taxon>Mastadenovirus</taxon>
        <taxon>Mastadenovirus magnauris</taxon>
    </lineage>
</organism>
<dbReference type="InterPro" id="IPR002612">
    <property type="entry name" value="Adeno_E1B_55kDa"/>
</dbReference>
<dbReference type="OrthoDB" id="3297at10239"/>
<evidence type="ECO:0000256" key="9">
    <source>
        <dbReference type="ARBA" id="ARBA00031863"/>
    </source>
</evidence>
<protein>
    <recommendedName>
        <fullName evidence="4">E1B 55 kDa protein</fullName>
    </recommendedName>
    <alternativeName>
        <fullName evidence="8">E1B protein, large T-antigen</fullName>
    </alternativeName>
    <alternativeName>
        <fullName evidence="9">E1B-495R</fullName>
    </alternativeName>
</protein>
<evidence type="ECO:0000256" key="10">
    <source>
        <dbReference type="ARBA" id="ARBA00046084"/>
    </source>
</evidence>
<dbReference type="KEGG" id="vg:39105717"/>
<evidence type="ECO:0000313" key="13">
    <source>
        <dbReference type="EMBL" id="APC26055.1"/>
    </source>
</evidence>
<evidence type="ECO:0000256" key="6">
    <source>
        <dbReference type="ARBA" id="ARBA00023200"/>
    </source>
</evidence>
<dbReference type="InterPro" id="IPR011050">
    <property type="entry name" value="Pectin_lyase_fold/virulence"/>
</dbReference>
<keyword evidence="7" id="KW-1119">Modulation of host cell apoptosis by virus</keyword>
<dbReference type="SMR" id="A0A1J0FAP6"/>
<evidence type="ECO:0000256" key="11">
    <source>
        <dbReference type="ARBA" id="ARBA00046912"/>
    </source>
</evidence>
<reference evidence="13 14" key="1">
    <citation type="journal article" date="2016" name="J. Virol.">
        <title>Evolution and cryo-EM capsid structure of a North American bat adenovirus and its relationship to other mastadenoviruses.</title>
        <authorList>
            <person name="Hackenbrack N."/>
            <person name="Rogers M.B."/>
            <person name="Ashley R.E."/>
            <person name="Keel M.K."/>
            <person name="Kubiski S.V."/>
            <person name="Bryan J.A."/>
            <person name="Ghedin E."/>
            <person name="Holmes E.C."/>
            <person name="Hafenstein S.L."/>
            <person name="Allison A.B."/>
        </authorList>
    </citation>
    <scope>NUCLEOTIDE SEQUENCE [LARGE SCALE GENOMIC DNA]</scope>
    <source>
        <strain evidence="13">250-A</strain>
    </source>
</reference>
<dbReference type="GeneID" id="39105717"/>
<dbReference type="Pfam" id="PF01696">
    <property type="entry name" value="Adeno_E1B_55K"/>
    <property type="match status" value="1"/>
</dbReference>
<keyword evidence="14" id="KW-1185">Reference proteome</keyword>
<evidence type="ECO:0000256" key="4">
    <source>
        <dbReference type="ARBA" id="ARBA00022118"/>
    </source>
</evidence>
<comment type="similarity">
    <text evidence="3">Belongs to the adenoviridae E1B 55 kDa protein family.</text>
</comment>
<evidence type="ECO:0000256" key="12">
    <source>
        <dbReference type="SAM" id="MobiDB-lite"/>
    </source>
</evidence>
<evidence type="ECO:0000313" key="14">
    <source>
        <dbReference type="Proteomes" id="UP000204594"/>
    </source>
</evidence>
<keyword evidence="6" id="KW-1035">Host cytoplasm</keyword>
<evidence type="ECO:0000256" key="3">
    <source>
        <dbReference type="ARBA" id="ARBA00008605"/>
    </source>
</evidence>
<sequence length="450" mass="48971">MEPNYEADGRAAAVGNGGRAGSGGGQRGSGRRDQRDHPAAAVNQHPNGAAGNGLVENVFFVLDPLHVLPMINPDHYVVSGDQVEFAAIREDERLNGPSDRWNYSSVKTVRVNPGDDLEAAIRLHAKISLQPGGVYELNRNIRVVGACYIIGNCAVLKVNLPQGGPLFTVSHSEPIPAIGFMERVCFSNLVFESVGSSKAICCVSNRNILFHGCIFSGAHMLCLDMRAGAEVRGCQFFGAVCAVRSRGLYSMRVKNCSFERCVFGVVAETKVNINRCFFGDCTCSIKLSTVGSVTNSQVIVTNRHQSPMNVQLCTCEDGGHVQALGNVHIGSHCEAPWPKFEGNTLNRVRMYMGRRRGVFHPRHCLFGLSVIAAPTGVAQQVYLYSVYDTTCGIMQLSTYEGDAGERLCTCGERHSTPCMRASYVTDSRVNRDLNSHDTAEFSSSDEDEEF</sequence>
<proteinExistence type="inferred from homology"/>